<dbReference type="RefSeq" id="WP_133553914.1">
    <property type="nucleotide sequence ID" value="NZ_SNWM01000002.1"/>
</dbReference>
<reference evidence="1 2" key="1">
    <citation type="submission" date="2019-03" db="EMBL/GenBank/DDBJ databases">
        <title>Genomic Encyclopedia of Archaeal and Bacterial Type Strains, Phase II (KMG-II): from individual species to whole genera.</title>
        <authorList>
            <person name="Goeker M."/>
        </authorList>
    </citation>
    <scope>NUCLEOTIDE SEQUENCE [LARGE SCALE GENOMIC DNA]</scope>
    <source>
        <strain evidence="1 2">DSM 19034</strain>
    </source>
</reference>
<gene>
    <name evidence="1" type="ORF">CLV32_1480</name>
</gene>
<dbReference type="EMBL" id="SNWM01000002">
    <property type="protein sequence ID" value="TDO22505.1"/>
    <property type="molecule type" value="Genomic_DNA"/>
</dbReference>
<protein>
    <recommendedName>
        <fullName evidence="3">Aldo/keto reductase family protein</fullName>
    </recommendedName>
</protein>
<proteinExistence type="predicted"/>
<keyword evidence="2" id="KW-1185">Reference proteome</keyword>
<dbReference type="InterPro" id="IPR036812">
    <property type="entry name" value="NAD(P)_OxRdtase_dom_sf"/>
</dbReference>
<name>A0A4R6IKM2_9SPHI</name>
<comment type="caution">
    <text evidence="1">The sequence shown here is derived from an EMBL/GenBank/DDBJ whole genome shotgun (WGS) entry which is preliminary data.</text>
</comment>
<dbReference type="AlphaFoldDB" id="A0A4R6IKM2"/>
<evidence type="ECO:0008006" key="3">
    <source>
        <dbReference type="Google" id="ProtNLM"/>
    </source>
</evidence>
<dbReference type="Proteomes" id="UP000295499">
    <property type="component" value="Unassembled WGS sequence"/>
</dbReference>
<sequence>MLLLSSFKDSSFITASIDLLTQSVIMVSDPVICITKGLKIDLTFVFSIKYETQIEIMKYRKLGDSGLEVSALGMGCMNLSLAPVMQ</sequence>
<accession>A0A4R6IKM2</accession>
<organism evidence="1 2">
    <name type="scientific">Pedobacter duraquae</name>
    <dbReference type="NCBI Taxonomy" id="425511"/>
    <lineage>
        <taxon>Bacteria</taxon>
        <taxon>Pseudomonadati</taxon>
        <taxon>Bacteroidota</taxon>
        <taxon>Sphingobacteriia</taxon>
        <taxon>Sphingobacteriales</taxon>
        <taxon>Sphingobacteriaceae</taxon>
        <taxon>Pedobacter</taxon>
    </lineage>
</organism>
<evidence type="ECO:0000313" key="2">
    <source>
        <dbReference type="Proteomes" id="UP000295499"/>
    </source>
</evidence>
<evidence type="ECO:0000313" key="1">
    <source>
        <dbReference type="EMBL" id="TDO22505.1"/>
    </source>
</evidence>
<dbReference type="SUPFAM" id="SSF51430">
    <property type="entry name" value="NAD(P)-linked oxidoreductase"/>
    <property type="match status" value="1"/>
</dbReference>